<name>A0A9P0NKD8_9DIPT</name>
<dbReference type="Proteomes" id="UP001153620">
    <property type="component" value="Chromosome 3"/>
</dbReference>
<feature type="compositionally biased region" description="Basic and acidic residues" evidence="1">
    <location>
        <begin position="113"/>
        <end position="125"/>
    </location>
</feature>
<evidence type="ECO:0000256" key="1">
    <source>
        <dbReference type="SAM" id="MobiDB-lite"/>
    </source>
</evidence>
<reference evidence="2" key="2">
    <citation type="submission" date="2022-10" db="EMBL/GenBank/DDBJ databases">
        <authorList>
            <consortium name="ENA_rothamsted_submissions"/>
            <consortium name="culmorum"/>
            <person name="King R."/>
        </authorList>
    </citation>
    <scope>NUCLEOTIDE SEQUENCE</scope>
</reference>
<dbReference type="AlphaFoldDB" id="A0A9P0NKD8"/>
<gene>
    <name evidence="2" type="ORF">CHIRRI_LOCUS9608</name>
</gene>
<organism evidence="2 3">
    <name type="scientific">Chironomus riparius</name>
    <dbReference type="NCBI Taxonomy" id="315576"/>
    <lineage>
        <taxon>Eukaryota</taxon>
        <taxon>Metazoa</taxon>
        <taxon>Ecdysozoa</taxon>
        <taxon>Arthropoda</taxon>
        <taxon>Hexapoda</taxon>
        <taxon>Insecta</taxon>
        <taxon>Pterygota</taxon>
        <taxon>Neoptera</taxon>
        <taxon>Endopterygota</taxon>
        <taxon>Diptera</taxon>
        <taxon>Nematocera</taxon>
        <taxon>Chironomoidea</taxon>
        <taxon>Chironomidae</taxon>
        <taxon>Chironominae</taxon>
        <taxon>Chironomus</taxon>
    </lineage>
</organism>
<feature type="region of interest" description="Disordered" evidence="1">
    <location>
        <begin position="105"/>
        <end position="125"/>
    </location>
</feature>
<keyword evidence="3" id="KW-1185">Reference proteome</keyword>
<reference evidence="2" key="1">
    <citation type="submission" date="2022-01" db="EMBL/GenBank/DDBJ databases">
        <authorList>
            <person name="King R."/>
        </authorList>
    </citation>
    <scope>NUCLEOTIDE SEQUENCE</scope>
</reference>
<dbReference type="EMBL" id="OU895879">
    <property type="protein sequence ID" value="CAH1727347.1"/>
    <property type="molecule type" value="Genomic_DNA"/>
</dbReference>
<protein>
    <submittedName>
        <fullName evidence="2">Uncharacterized protein</fullName>
    </submittedName>
</protein>
<evidence type="ECO:0000313" key="3">
    <source>
        <dbReference type="Proteomes" id="UP001153620"/>
    </source>
</evidence>
<sequence>MADINAFLQCFCKIFECFDLCMRCGQCINLYCDKDPLISSDAHSVVEDNQVPQNQSVEGDNHNGSDFVAKGPPFASVNLNDAEIITSQPKRSDVEIVFGIDHENELTSPPKYESLDDKHSLNTRK</sequence>
<evidence type="ECO:0000313" key="2">
    <source>
        <dbReference type="EMBL" id="CAH1727347.1"/>
    </source>
</evidence>
<proteinExistence type="predicted"/>
<accession>A0A9P0NKD8</accession>